<dbReference type="InterPro" id="IPR056979">
    <property type="entry name" value="FZ_RECK"/>
</dbReference>
<protein>
    <submittedName>
        <fullName evidence="6">Reversion-inducing cysteine-rich protein with Kazal motifs</fullName>
    </submittedName>
</protein>
<feature type="domain" description="Reversion-inducing cysteine-rich protein with Kazal EGF-like 1" evidence="5">
    <location>
        <begin position="548"/>
        <end position="596"/>
    </location>
</feature>
<dbReference type="Pfam" id="PF23332">
    <property type="entry name" value="CC4_RECK"/>
    <property type="match status" value="1"/>
</dbReference>
<evidence type="ECO:0000256" key="1">
    <source>
        <dbReference type="SAM" id="SignalP"/>
    </source>
</evidence>
<dbReference type="STRING" id="35525.A0A164KUE8"/>
<reference evidence="6 7" key="1">
    <citation type="submission" date="2016-03" db="EMBL/GenBank/DDBJ databases">
        <title>EvidentialGene: Evidence-directed Construction of Genes on Genomes.</title>
        <authorList>
            <person name="Gilbert D.G."/>
            <person name="Choi J.-H."/>
            <person name="Mockaitis K."/>
            <person name="Colbourne J."/>
            <person name="Pfrender M."/>
        </authorList>
    </citation>
    <scope>NUCLEOTIDE SEQUENCE [LARGE SCALE GENOMIC DNA]</scope>
    <source>
        <strain evidence="6 7">Xinb3</strain>
        <tissue evidence="6">Complete organism</tissue>
    </source>
</reference>
<keyword evidence="7" id="KW-1185">Reference proteome</keyword>
<feature type="domain" description="Reversion-inducing cysteine-rich with Kazal motifs N-terminal" evidence="2">
    <location>
        <begin position="91"/>
        <end position="135"/>
    </location>
</feature>
<evidence type="ECO:0000313" key="7">
    <source>
        <dbReference type="Proteomes" id="UP000076858"/>
    </source>
</evidence>
<dbReference type="AlphaFoldDB" id="A0A164KUE8"/>
<dbReference type="GO" id="GO:0005886">
    <property type="term" value="C:plasma membrane"/>
    <property type="evidence" value="ECO:0007669"/>
    <property type="project" value="TreeGrafter"/>
</dbReference>
<dbReference type="Proteomes" id="UP000076858">
    <property type="component" value="Unassembled WGS sequence"/>
</dbReference>
<evidence type="ECO:0000259" key="3">
    <source>
        <dbReference type="Pfam" id="PF23298"/>
    </source>
</evidence>
<feature type="chain" id="PRO_5007851367" evidence="1">
    <location>
        <begin position="19"/>
        <end position="845"/>
    </location>
</feature>
<keyword evidence="1" id="KW-0732">Signal</keyword>
<organism evidence="6 7">
    <name type="scientific">Daphnia magna</name>
    <dbReference type="NCBI Taxonomy" id="35525"/>
    <lineage>
        <taxon>Eukaryota</taxon>
        <taxon>Metazoa</taxon>
        <taxon>Ecdysozoa</taxon>
        <taxon>Arthropoda</taxon>
        <taxon>Crustacea</taxon>
        <taxon>Branchiopoda</taxon>
        <taxon>Diplostraca</taxon>
        <taxon>Cladocera</taxon>
        <taxon>Anomopoda</taxon>
        <taxon>Daphniidae</taxon>
        <taxon>Daphnia</taxon>
    </lineage>
</organism>
<feature type="domain" description="Reversion-inducing cysteine-rich protein with Kazal frizzled-like" evidence="3">
    <location>
        <begin position="370"/>
        <end position="510"/>
    </location>
</feature>
<name>A0A164KUE8_9CRUS</name>
<evidence type="ECO:0000259" key="5">
    <source>
        <dbReference type="Pfam" id="PF25027"/>
    </source>
</evidence>
<dbReference type="PANTHER" id="PTHR13487:SF3">
    <property type="entry name" value="REVERSION-INDUCING CYSTEINE-RICH PROTEIN WITH KAZAL MOTIFS"/>
    <property type="match status" value="1"/>
</dbReference>
<dbReference type="PANTHER" id="PTHR13487">
    <property type="entry name" value="SERINE PROTEASE INHIBITOR"/>
    <property type="match status" value="1"/>
</dbReference>
<sequence>MIFRYVLLILSAFQSVQPHGLQTTTVMPSCCATAVTDACRTFCQKMDQTLLHPADPELLAEMASHCPPSMQESFWNCLNITIGPKHDGDYLGRQCCSLSPVHRCQTACLRAKQYSEDLANECRKSDNMQLFQCLNLIRVAFLLNTRNEGEECCSLSADSQCRKACSTVYSATATSASGAGINGTLRHAANTACSRSHNVLQCAKNLLKVDRLPISTSTLQCCDKGKTFQCQETCRSALKAGEPDAVGLMVKDCGELLLTEPLWKCFMSKSPPSSPERSANNYDRAINDIRNKPRSLIDPSKTAATTITAATAIQRSSYDAAKLSCCDRGTLQCYRLCRTAHTNEFFPETVELDECVAQPSEAALATCFEDVDEPCQPGCSNLSFCSSFNNRPLELFRNCNPEADAAAQNVFQEWIRMTRVVLPGLTGRQDVKLWGPSTCMMPQWKALACALQFKPCRRNMLKTAICWNSCIKLLSGCMTQYNATLAVELCNRLTPESFTGACISLEDYLAPQPKTVAVVAPCRYNTCRTDQVCVVDHRSSNGYSCLPGCQFGDRSKLLGFPKSWVQLPTPSTSCYYNSCNEVCYCNGKGELQQCHTPPLQPFEACRVGQQQFVHGTRLQNDCNQCICHYGELICTRYRCDNSSGISSVIWSCPLQPNPVCTSSGKRFLNTCVAQWHGTAVEPLEHCPHEGPDGFFAPECYTVIQLVYSQKQIDRLSRSTNKSTIFSASLVEQSLRYLLAYSHCHVSVFQSVDGELLAVIHSQMHCASCSAEAEKLVMLFDTRSPQVTLNVQLDVILLAEVVQFVQLHPSHTHTLSSGGGGRGGIFAHRVQSIYSIPFFLSVLRFI</sequence>
<dbReference type="GO" id="GO:0030198">
    <property type="term" value="P:extracellular matrix organization"/>
    <property type="evidence" value="ECO:0007669"/>
    <property type="project" value="TreeGrafter"/>
</dbReference>
<dbReference type="Pfam" id="PF22961">
    <property type="entry name" value="RECK-like_N"/>
    <property type="match status" value="1"/>
</dbReference>
<dbReference type="EMBL" id="LRGB01003257">
    <property type="protein sequence ID" value="KZS03543.1"/>
    <property type="molecule type" value="Genomic_DNA"/>
</dbReference>
<comment type="caution">
    <text evidence="6">The sequence shown here is derived from an EMBL/GenBank/DDBJ whole genome shotgun (WGS) entry which is preliminary data.</text>
</comment>
<dbReference type="Pfam" id="PF23298">
    <property type="entry name" value="FZ_RECK"/>
    <property type="match status" value="1"/>
</dbReference>
<gene>
    <name evidence="6" type="ORF">APZ42_033737</name>
</gene>
<evidence type="ECO:0000259" key="4">
    <source>
        <dbReference type="Pfam" id="PF23332"/>
    </source>
</evidence>
<dbReference type="InterPro" id="IPR056976">
    <property type="entry name" value="EGF1_RECK"/>
</dbReference>
<dbReference type="OrthoDB" id="5956770at2759"/>
<evidence type="ECO:0000259" key="2">
    <source>
        <dbReference type="Pfam" id="PF22961"/>
    </source>
</evidence>
<dbReference type="InterPro" id="IPR039016">
    <property type="entry name" value="RECK"/>
</dbReference>
<proteinExistence type="predicted"/>
<feature type="signal peptide" evidence="1">
    <location>
        <begin position="1"/>
        <end position="18"/>
    </location>
</feature>
<dbReference type="InterPro" id="IPR056978">
    <property type="entry name" value="CC4_RECK"/>
</dbReference>
<dbReference type="Pfam" id="PF25027">
    <property type="entry name" value="EGF1_RECK"/>
    <property type="match status" value="1"/>
</dbReference>
<dbReference type="GO" id="GO:0008191">
    <property type="term" value="F:metalloendopeptidase inhibitor activity"/>
    <property type="evidence" value="ECO:0007669"/>
    <property type="project" value="InterPro"/>
</dbReference>
<accession>A0A164KUE8</accession>
<feature type="domain" description="Reversion-inducing cysteine-rich protein with Kazal CC4" evidence="4">
    <location>
        <begin position="217"/>
        <end position="267"/>
    </location>
</feature>
<dbReference type="InterPro" id="IPR055110">
    <property type="entry name" value="RECK-like_N"/>
</dbReference>
<evidence type="ECO:0000313" key="6">
    <source>
        <dbReference type="EMBL" id="KZS03543.1"/>
    </source>
</evidence>